<organism evidence="2 3">
    <name type="scientific">Arthrospiribacter ruber</name>
    <dbReference type="NCBI Taxonomy" id="2487934"/>
    <lineage>
        <taxon>Bacteria</taxon>
        <taxon>Pseudomonadati</taxon>
        <taxon>Bacteroidota</taxon>
        <taxon>Cytophagia</taxon>
        <taxon>Cytophagales</taxon>
        <taxon>Cyclobacteriaceae</taxon>
        <taxon>Arthrospiribacter</taxon>
    </lineage>
</organism>
<reference evidence="2 3" key="1">
    <citation type="journal article" date="2020" name="Syst. Appl. Microbiol.">
        <title>Arthrospiribacter ruber gen. nov., sp. nov., a novel bacterium isolated from Arthrospira cultures.</title>
        <authorList>
            <person name="Waleron M."/>
            <person name="Misztak A."/>
            <person name="Waleron M.M."/>
            <person name="Furmaniak M."/>
            <person name="Mrozik A."/>
            <person name="Waleron K."/>
        </authorList>
    </citation>
    <scope>NUCLEOTIDE SEQUENCE [LARGE SCALE GENOMIC DNA]</scope>
    <source>
        <strain evidence="2 3">DPMB0001</strain>
    </source>
</reference>
<evidence type="ECO:0000313" key="2">
    <source>
        <dbReference type="EMBL" id="MBW3470060.1"/>
    </source>
</evidence>
<accession>A0A951IZJ4</accession>
<dbReference type="RefSeq" id="WP_219293609.1">
    <property type="nucleotide sequence ID" value="NZ_RPHB01000011.1"/>
</dbReference>
<protein>
    <recommendedName>
        <fullName evidence="4">Lipid/polyisoprenoid-binding YceI-like domain-containing protein</fullName>
    </recommendedName>
</protein>
<keyword evidence="1" id="KW-0732">Signal</keyword>
<dbReference type="AlphaFoldDB" id="A0A951IZJ4"/>
<name>A0A951IZJ4_9BACT</name>
<feature type="signal peptide" evidence="1">
    <location>
        <begin position="1"/>
        <end position="21"/>
    </location>
</feature>
<dbReference type="PROSITE" id="PS51257">
    <property type="entry name" value="PROKAR_LIPOPROTEIN"/>
    <property type="match status" value="1"/>
</dbReference>
<evidence type="ECO:0000313" key="3">
    <source>
        <dbReference type="Proteomes" id="UP000727490"/>
    </source>
</evidence>
<feature type="chain" id="PRO_5036738445" description="Lipid/polyisoprenoid-binding YceI-like domain-containing protein" evidence="1">
    <location>
        <begin position="22"/>
        <end position="169"/>
    </location>
</feature>
<evidence type="ECO:0008006" key="4">
    <source>
        <dbReference type="Google" id="ProtNLM"/>
    </source>
</evidence>
<proteinExistence type="predicted"/>
<gene>
    <name evidence="2" type="ORF">EGN73_19895</name>
</gene>
<dbReference type="Proteomes" id="UP000727490">
    <property type="component" value="Unassembled WGS sequence"/>
</dbReference>
<comment type="caution">
    <text evidence="2">The sequence shown here is derived from an EMBL/GenBank/DDBJ whole genome shotgun (WGS) entry which is preliminary data.</text>
</comment>
<evidence type="ECO:0000256" key="1">
    <source>
        <dbReference type="SAM" id="SignalP"/>
    </source>
</evidence>
<keyword evidence="3" id="KW-1185">Reference proteome</keyword>
<sequence length="169" mass="18364">MRKLLYTALIGIIMAFMMSCGGDLTTKEVSTPELEMTAEGPLFEGSNTATATWEFDLAELLAGEGSKVSKAKVTAISVELVPDDELPSLEKIVFEVTSKNTSMTRIGLFEGSLVPGQETELSVAGKQDNLASAFEDGKMTFVGDFDLLAEEYWDNVTFKVKVTFELGIK</sequence>
<dbReference type="EMBL" id="RPHB01000011">
    <property type="protein sequence ID" value="MBW3470060.1"/>
    <property type="molecule type" value="Genomic_DNA"/>
</dbReference>